<evidence type="ECO:0000313" key="1">
    <source>
        <dbReference type="EMBL" id="ART31773.1"/>
    </source>
</evidence>
<name>A0A1Y0B315_9LAMI</name>
<organism evidence="1">
    <name type="scientific">Utricularia reniformis</name>
    <dbReference type="NCBI Taxonomy" id="192314"/>
    <lineage>
        <taxon>Eukaryota</taxon>
        <taxon>Viridiplantae</taxon>
        <taxon>Streptophyta</taxon>
        <taxon>Embryophyta</taxon>
        <taxon>Tracheophyta</taxon>
        <taxon>Spermatophyta</taxon>
        <taxon>Magnoliopsida</taxon>
        <taxon>eudicotyledons</taxon>
        <taxon>Gunneridae</taxon>
        <taxon>Pentapetalae</taxon>
        <taxon>asterids</taxon>
        <taxon>lamiids</taxon>
        <taxon>Lamiales</taxon>
        <taxon>Lentibulariaceae</taxon>
        <taxon>Utricularia</taxon>
    </lineage>
</organism>
<sequence length="37" mass="4114">MFKRLKAVTSSHLLVASIPEGGRRARLCWSPILNDCS</sequence>
<keyword evidence="1" id="KW-0496">Mitochondrion</keyword>
<geneLocation type="mitochondrion" evidence="1"/>
<reference evidence="1" key="1">
    <citation type="submission" date="2017-03" db="EMBL/GenBank/DDBJ databases">
        <title>The mitochondrial genome of the carnivorous plant Utricularia reniformis (Lentibulariaceae): structure, comparative analysis and evolutionary landmarks.</title>
        <authorList>
            <person name="Silva S.R."/>
            <person name="Alvarenga D.O."/>
            <person name="Michael T.P."/>
            <person name="Miranda V.F.O."/>
            <person name="Varani A.M."/>
        </authorList>
    </citation>
    <scope>NUCLEOTIDE SEQUENCE</scope>
</reference>
<proteinExistence type="predicted"/>
<dbReference type="AlphaFoldDB" id="A0A1Y0B315"/>
<protein>
    <submittedName>
        <fullName evidence="1">Uncharacterized protein</fullName>
    </submittedName>
</protein>
<gene>
    <name evidence="1" type="ORF">AEK19_MT1590</name>
</gene>
<accession>A0A1Y0B315</accession>
<dbReference type="EMBL" id="KY774314">
    <property type="protein sequence ID" value="ART31773.1"/>
    <property type="molecule type" value="Genomic_DNA"/>
</dbReference>